<dbReference type="STRING" id="4565.A0A3B6IQ01"/>
<dbReference type="PANTHER" id="PTHR34591:SF54">
    <property type="entry name" value="F-BOX DOMAIN CONTAINING PROTEIN, EXPRESSED"/>
    <property type="match status" value="1"/>
</dbReference>
<dbReference type="Pfam" id="PF00646">
    <property type="entry name" value="F-box"/>
    <property type="match status" value="1"/>
</dbReference>
<sequence>MEQDSDRTKVLPDYVLAGVLGRLDPRSLATSWCVCKTWRDIIDDHRALRDIFLPNSLAGIFINFNELTYSEFFSRPSPTKAVGVGERLANHVNDHCNGLLLLYDAVANPIRGWEAPLPPQPPQSLWPECFFEDSYLVFDPTVSSVYHVFLIPRIPYIELDIEPFEDPVVEIDLVVLESEWPPTSWTLRVFSSLNGQWEERIFMRQGEAAGIVSDLATDYSWDKRHAVYWCGALYVHCKKYFVVRLSLSDNTYHVIKPPKSLELESFPNCYLGNSKKGVYYALLLENGCKLQVWVLNESHGHKEWILEHDRDLKLPSPCLKNGPWILEDVNYNEEKYIRHYDETNTIEEDFEWNSDNDVLDIEDMINKGGYDSILGFHPFKEIVFLTRHLSRNLRRGLAYHLNTSKIEDLGNLCPKDYDDITGQRGRIEASFMYTPCWVK</sequence>
<dbReference type="Gramene" id="TraesCAD_scaffold_097799_01G000100.1">
    <property type="protein sequence ID" value="TraesCAD_scaffold_097799_01G000100.1"/>
    <property type="gene ID" value="TraesCAD_scaffold_097799_01G000100"/>
</dbReference>
<dbReference type="Proteomes" id="UP000019116">
    <property type="component" value="Chromosome 4B"/>
</dbReference>
<dbReference type="PROSITE" id="PS50181">
    <property type="entry name" value="FBOX"/>
    <property type="match status" value="1"/>
</dbReference>
<feature type="domain" description="F-box" evidence="1">
    <location>
        <begin position="5"/>
        <end position="51"/>
    </location>
</feature>
<gene>
    <name evidence="2" type="primary">LOC123094503</name>
</gene>
<dbReference type="Gramene" id="TraesCS4B02G080100.1">
    <property type="protein sequence ID" value="TraesCS4B02G080100.1"/>
    <property type="gene ID" value="TraesCS4B02G080100"/>
</dbReference>
<dbReference type="InterPro" id="IPR036047">
    <property type="entry name" value="F-box-like_dom_sf"/>
</dbReference>
<evidence type="ECO:0000313" key="2">
    <source>
        <dbReference type="EnsemblPlants" id="TraesCS4B02G080100.1"/>
    </source>
</evidence>
<protein>
    <recommendedName>
        <fullName evidence="1">F-box domain-containing protein</fullName>
    </recommendedName>
</protein>
<proteinExistence type="predicted"/>
<dbReference type="EnsemblPlants" id="TraesCS4B02G080100.1">
    <property type="protein sequence ID" value="TraesCS4B02G080100.1"/>
    <property type="gene ID" value="TraesCS4B02G080100"/>
</dbReference>
<dbReference type="InterPro" id="IPR001810">
    <property type="entry name" value="F-box_dom"/>
</dbReference>
<dbReference type="RefSeq" id="XP_044372426.1">
    <property type="nucleotide sequence ID" value="XM_044516491.1"/>
</dbReference>
<dbReference type="Gramene" id="TraesCS4B03G0182900.1">
    <property type="protein sequence ID" value="TraesCS4B03G0182900.1.CDS"/>
    <property type="gene ID" value="TraesCS4B03G0182900"/>
</dbReference>
<reference evidence="2" key="2">
    <citation type="submission" date="2018-10" db="UniProtKB">
        <authorList>
            <consortium name="EnsemblPlants"/>
        </authorList>
    </citation>
    <scope>IDENTIFICATION</scope>
</reference>
<keyword evidence="3" id="KW-1185">Reference proteome</keyword>
<dbReference type="Gramene" id="TraesPARA_EIv1.0_1324740.1">
    <property type="protein sequence ID" value="TraesPARA_EIv1.0_1324740.1.CDS"/>
    <property type="gene ID" value="TraesPARA_EIv1.0_1324740"/>
</dbReference>
<dbReference type="SUPFAM" id="SSF81383">
    <property type="entry name" value="F-box domain"/>
    <property type="match status" value="1"/>
</dbReference>
<dbReference type="OMA" id="WILRHES"/>
<dbReference type="Gramene" id="TraesWEE_scaffold_102634_01G000100.1">
    <property type="protein sequence ID" value="TraesWEE_scaffold_102634_01G000100.1"/>
    <property type="gene ID" value="TraesWEE_scaffold_102634_01G000100"/>
</dbReference>
<dbReference type="Gramene" id="TraesROB_scaffold_086404_01G000100.1">
    <property type="protein sequence ID" value="TraesROB_scaffold_086404_01G000100.1"/>
    <property type="gene ID" value="TraesROB_scaffold_086404_01G000100"/>
</dbReference>
<name>A0A3B6IQ01_WHEAT</name>
<dbReference type="Gramene" id="TraesCLE_scaffold_099129_01G000300.1">
    <property type="protein sequence ID" value="TraesCLE_scaffold_099129_01G000300.1"/>
    <property type="gene ID" value="TraesCLE_scaffold_099129_01G000300"/>
</dbReference>
<organism evidence="2">
    <name type="scientific">Triticum aestivum</name>
    <name type="common">Wheat</name>
    <dbReference type="NCBI Taxonomy" id="4565"/>
    <lineage>
        <taxon>Eukaryota</taxon>
        <taxon>Viridiplantae</taxon>
        <taxon>Streptophyta</taxon>
        <taxon>Embryophyta</taxon>
        <taxon>Tracheophyta</taxon>
        <taxon>Spermatophyta</taxon>
        <taxon>Magnoliopsida</taxon>
        <taxon>Liliopsida</taxon>
        <taxon>Poales</taxon>
        <taxon>Poaceae</taxon>
        <taxon>BOP clade</taxon>
        <taxon>Pooideae</taxon>
        <taxon>Triticodae</taxon>
        <taxon>Triticeae</taxon>
        <taxon>Triticinae</taxon>
        <taxon>Triticum</taxon>
    </lineage>
</organism>
<dbReference type="PANTHER" id="PTHR34591">
    <property type="entry name" value="OS03G0653100 PROTEIN-RELATED"/>
    <property type="match status" value="1"/>
</dbReference>
<dbReference type="GeneID" id="123094503"/>
<accession>A0A3B6IQ01</accession>
<dbReference type="AlphaFoldDB" id="A0A3B6IQ01"/>
<dbReference type="SMART" id="SM00256">
    <property type="entry name" value="FBOX"/>
    <property type="match status" value="1"/>
</dbReference>
<evidence type="ECO:0000259" key="1">
    <source>
        <dbReference type="PROSITE" id="PS50181"/>
    </source>
</evidence>
<dbReference type="Gene3D" id="1.20.1280.50">
    <property type="match status" value="1"/>
</dbReference>
<reference evidence="2" key="1">
    <citation type="submission" date="2018-08" db="EMBL/GenBank/DDBJ databases">
        <authorList>
            <person name="Rossello M."/>
        </authorList>
    </citation>
    <scope>NUCLEOTIDE SEQUENCE [LARGE SCALE GENOMIC DNA]</scope>
    <source>
        <strain evidence="2">cv. Chinese Spring</strain>
    </source>
</reference>
<dbReference type="KEGG" id="taes:123094503"/>
<dbReference type="Gramene" id="TraesRN4B0100191600.1">
    <property type="protein sequence ID" value="TraesRN4B0100191600.1"/>
    <property type="gene ID" value="TraesRN4B0100191600"/>
</dbReference>
<evidence type="ECO:0000313" key="3">
    <source>
        <dbReference type="Proteomes" id="UP000019116"/>
    </source>
</evidence>